<feature type="transmembrane region" description="Helical" evidence="9">
    <location>
        <begin position="82"/>
        <end position="101"/>
    </location>
</feature>
<keyword evidence="11" id="KW-1185">Reference proteome</keyword>
<feature type="transmembrane region" description="Helical" evidence="9">
    <location>
        <begin position="329"/>
        <end position="348"/>
    </location>
</feature>
<feature type="transmembrane region" description="Helical" evidence="9">
    <location>
        <begin position="214"/>
        <end position="233"/>
    </location>
</feature>
<dbReference type="NCBIfam" id="TIGR00801">
    <property type="entry name" value="ncs2"/>
    <property type="match status" value="1"/>
</dbReference>
<feature type="transmembrane region" description="Helical" evidence="9">
    <location>
        <begin position="189"/>
        <end position="207"/>
    </location>
</feature>
<proteinExistence type="inferred from homology"/>
<dbReference type="PANTHER" id="PTHR42810">
    <property type="entry name" value="PURINE PERMEASE C1399.01C-RELATED"/>
    <property type="match status" value="1"/>
</dbReference>
<evidence type="ECO:0000256" key="4">
    <source>
        <dbReference type="ARBA" id="ARBA00022475"/>
    </source>
</evidence>
<keyword evidence="6 9" id="KW-1133">Transmembrane helix</keyword>
<name>A0A5Q2F9I2_9ACTN</name>
<feature type="region of interest" description="Disordered" evidence="8">
    <location>
        <begin position="458"/>
        <end position="484"/>
    </location>
</feature>
<dbReference type="GO" id="GO:0005886">
    <property type="term" value="C:plasma membrane"/>
    <property type="evidence" value="ECO:0007669"/>
    <property type="project" value="UniProtKB-SubCell"/>
</dbReference>
<feature type="transmembrane region" description="Helical" evidence="9">
    <location>
        <begin position="108"/>
        <end position="126"/>
    </location>
</feature>
<keyword evidence="7 9" id="KW-0472">Membrane</keyword>
<feature type="compositionally biased region" description="Low complexity" evidence="8">
    <location>
        <begin position="11"/>
        <end position="22"/>
    </location>
</feature>
<evidence type="ECO:0000256" key="6">
    <source>
        <dbReference type="ARBA" id="ARBA00022989"/>
    </source>
</evidence>
<protein>
    <submittedName>
        <fullName evidence="10">Nitrate reductase</fullName>
    </submittedName>
</protein>
<feature type="transmembrane region" description="Helical" evidence="9">
    <location>
        <begin position="354"/>
        <end position="381"/>
    </location>
</feature>
<evidence type="ECO:0000256" key="7">
    <source>
        <dbReference type="ARBA" id="ARBA00023136"/>
    </source>
</evidence>
<sequence>MPRIGGTVANTTRTPQPQTPQQRRPRRSFLGWTVHGDGYHIVPGDVVKPSERLAWPATIGIGMQHVVAMFGATFLVPLITGFPPSTTLFFSAIGTLLFLLITRGRVPSYLGSSFALIAPITAATASHGMGSALGGVMAVGALLALVGVIVHFAGAHWINRVMPPTVTGAIVALIGFNLAPAAWGNVQKAPVTSVVTIVAIILVTVFFRGMLGRLSILVGVILGYVTAVLRGEVDFSAIGKAAWLGLPTFHAPTWEPSVLAMFLPVVVVLIAENIGHVKSVAAMTGDDLDDVTGRALLADGLSTLLAGTGGGSGTTTYAENIGVMAATRVYSTAAYMVAGTFALLLSLVPKFGALIATIPAGVLGGAATVLYGMIGMLGVRIWVQNRVDFSDPVNLNTAAVALIAGIANYTWTLGGQVVDGKQVGGVVFNGIALGAFGAIAIYHVMRGIARWRGTSLESASPASAPAGAELHPGELRRTPEDDPE</sequence>
<dbReference type="GO" id="GO:0042907">
    <property type="term" value="F:xanthine transmembrane transporter activity"/>
    <property type="evidence" value="ECO:0007669"/>
    <property type="project" value="TreeGrafter"/>
</dbReference>
<dbReference type="AlphaFoldDB" id="A0A5Q2F9I2"/>
<evidence type="ECO:0000256" key="8">
    <source>
        <dbReference type="SAM" id="MobiDB-lite"/>
    </source>
</evidence>
<dbReference type="EMBL" id="CP045725">
    <property type="protein sequence ID" value="QGF23630.1"/>
    <property type="molecule type" value="Genomic_DNA"/>
</dbReference>
<keyword evidence="5 9" id="KW-0812">Transmembrane</keyword>
<evidence type="ECO:0000313" key="10">
    <source>
        <dbReference type="EMBL" id="QGF23630.1"/>
    </source>
</evidence>
<feature type="transmembrane region" description="Helical" evidence="9">
    <location>
        <begin position="132"/>
        <end position="153"/>
    </location>
</feature>
<dbReference type="PANTHER" id="PTHR42810:SF4">
    <property type="entry name" value="URIC ACID TRANSPORTER UACT"/>
    <property type="match status" value="1"/>
</dbReference>
<reference evidence="10 11" key="1">
    <citation type="submission" date="2019-10" db="EMBL/GenBank/DDBJ databases">
        <title>Genomic analysis of Raineyella sp. CBA3103.</title>
        <authorList>
            <person name="Roh S.W."/>
        </authorList>
    </citation>
    <scope>NUCLEOTIDE SEQUENCE [LARGE SCALE GENOMIC DNA]</scope>
    <source>
        <strain evidence="10 11">CBA3103</strain>
    </source>
</reference>
<dbReference type="Proteomes" id="UP000386847">
    <property type="component" value="Chromosome"/>
</dbReference>
<evidence type="ECO:0000256" key="2">
    <source>
        <dbReference type="ARBA" id="ARBA00008821"/>
    </source>
</evidence>
<evidence type="ECO:0000256" key="9">
    <source>
        <dbReference type="SAM" id="Phobius"/>
    </source>
</evidence>
<evidence type="ECO:0000256" key="5">
    <source>
        <dbReference type="ARBA" id="ARBA00022692"/>
    </source>
</evidence>
<feature type="compositionally biased region" description="Low complexity" evidence="8">
    <location>
        <begin position="458"/>
        <end position="470"/>
    </location>
</feature>
<comment type="subcellular location">
    <subcellularLocation>
        <location evidence="1">Cell membrane</location>
        <topology evidence="1">Multi-pass membrane protein</topology>
    </subcellularLocation>
</comment>
<feature type="transmembrane region" description="Helical" evidence="9">
    <location>
        <begin position="165"/>
        <end position="183"/>
    </location>
</feature>
<organism evidence="10 11">
    <name type="scientific">Raineyella fluvialis</name>
    <dbReference type="NCBI Taxonomy" id="2662261"/>
    <lineage>
        <taxon>Bacteria</taxon>
        <taxon>Bacillati</taxon>
        <taxon>Actinomycetota</taxon>
        <taxon>Actinomycetes</taxon>
        <taxon>Propionibacteriales</taxon>
        <taxon>Propionibacteriaceae</taxon>
        <taxon>Raineyella</taxon>
    </lineage>
</organism>
<gene>
    <name evidence="10" type="ORF">Rai3103_08055</name>
</gene>
<feature type="transmembrane region" description="Helical" evidence="9">
    <location>
        <begin position="53"/>
        <end position="76"/>
    </location>
</feature>
<dbReference type="Pfam" id="PF00860">
    <property type="entry name" value="Xan_ur_permease"/>
    <property type="match status" value="1"/>
</dbReference>
<accession>A0A5Q2F9I2</accession>
<evidence type="ECO:0000256" key="1">
    <source>
        <dbReference type="ARBA" id="ARBA00004651"/>
    </source>
</evidence>
<feature type="transmembrane region" description="Helical" evidence="9">
    <location>
        <begin position="253"/>
        <end position="271"/>
    </location>
</feature>
<dbReference type="InterPro" id="IPR006043">
    <property type="entry name" value="NCS2"/>
</dbReference>
<feature type="region of interest" description="Disordered" evidence="8">
    <location>
        <begin position="1"/>
        <end position="25"/>
    </location>
</feature>
<keyword evidence="3" id="KW-0813">Transport</keyword>
<dbReference type="KEGG" id="rain:Rai3103_08055"/>
<feature type="transmembrane region" description="Helical" evidence="9">
    <location>
        <begin position="423"/>
        <end position="445"/>
    </location>
</feature>
<feature type="transmembrane region" description="Helical" evidence="9">
    <location>
        <begin position="393"/>
        <end position="411"/>
    </location>
</feature>
<keyword evidence="4" id="KW-1003">Cell membrane</keyword>
<dbReference type="InterPro" id="IPR006042">
    <property type="entry name" value="Xan_ur_permease"/>
</dbReference>
<comment type="similarity">
    <text evidence="2">Belongs to the nucleobase:cation symporter-2 (NCS2) (TC 2.A.40) family.</text>
</comment>
<evidence type="ECO:0000256" key="3">
    <source>
        <dbReference type="ARBA" id="ARBA00022448"/>
    </source>
</evidence>
<evidence type="ECO:0000313" key="11">
    <source>
        <dbReference type="Proteomes" id="UP000386847"/>
    </source>
</evidence>
<feature type="compositionally biased region" description="Basic and acidic residues" evidence="8">
    <location>
        <begin position="471"/>
        <end position="484"/>
    </location>
</feature>